<sequence length="476" mass="54406">MMCEPKRQHPSYILIVFLEQIKNVFISLLILLLPGHKSQMFQYIFTALVIILPVVAALIKWYRFTYIVTDDEIRIKSGLFVIENTFIKKERIQSVSITEGIIQQIFRVVSVKIEVAGGKKTECIINAILKEDAKKLLKQLHLSKKIPIDKDIDTKEKKFEVDSDNITSNAVLSVSIKRLILAGITSFEVGIGAAIFASIFSNIEDLIPAGVFRSIYIQLQSFSFLMFFLLFISCLVFALCFTTLRYVLKFANFKLSFSGTHLKISRGLFEKNEFSLSTKRIHGIVIQEGFFRQLIGFASVYVEAVGASDTQENKRHVIHPFIKKKDIPMFLQTFIPMIDYTEAIHSPPSRARKGYYGWTVIIFFLISLLLVSIPFIHTWIFSILLVGLFIGEIRYRYAGFSLIGRTLILRSGFISKTTAIIPKDRIQVLTQQQSILQKNSKLKTISATILSSQFGRTYKVRSLDELDVNNIMNWFS</sequence>
<feature type="domain" description="YdbS-like PH" evidence="2">
    <location>
        <begin position="395"/>
        <end position="448"/>
    </location>
</feature>
<protein>
    <submittedName>
        <fullName evidence="3">PH domain-containing protein</fullName>
    </submittedName>
</protein>
<feature type="domain" description="YdbS-like PH" evidence="2">
    <location>
        <begin position="61"/>
        <end position="140"/>
    </location>
</feature>
<accession>A0A940NF48</accession>
<keyword evidence="1" id="KW-1133">Transmembrane helix</keyword>
<dbReference type="AlphaFoldDB" id="A0A940NF48"/>
<feature type="transmembrane region" description="Helical" evidence="1">
    <location>
        <begin position="40"/>
        <end position="59"/>
    </location>
</feature>
<keyword evidence="4" id="KW-1185">Reference proteome</keyword>
<keyword evidence="1" id="KW-0472">Membrane</keyword>
<evidence type="ECO:0000313" key="4">
    <source>
        <dbReference type="Proteomes" id="UP000682134"/>
    </source>
</evidence>
<feature type="domain" description="YdbS-like PH" evidence="2">
    <location>
        <begin position="252"/>
        <end position="326"/>
    </location>
</feature>
<dbReference type="PIRSF" id="PIRSF026631">
    <property type="entry name" value="UCP026631"/>
    <property type="match status" value="1"/>
</dbReference>
<dbReference type="InterPro" id="IPR014529">
    <property type="entry name" value="UCP026631"/>
</dbReference>
<name>A0A940NF48_9BACI</name>
<dbReference type="EMBL" id="JAGIYQ010000002">
    <property type="protein sequence ID" value="MBP0724344.1"/>
    <property type="molecule type" value="Genomic_DNA"/>
</dbReference>
<feature type="transmembrane region" description="Helical" evidence="1">
    <location>
        <begin position="355"/>
        <end position="373"/>
    </location>
</feature>
<comment type="caution">
    <text evidence="3">The sequence shown here is derived from an EMBL/GenBank/DDBJ whole genome shotgun (WGS) entry which is preliminary data.</text>
</comment>
<evidence type="ECO:0000256" key="1">
    <source>
        <dbReference type="SAM" id="Phobius"/>
    </source>
</evidence>
<dbReference type="PANTHER" id="PTHR34473:SF2">
    <property type="entry name" value="UPF0699 TRANSMEMBRANE PROTEIN YDBT"/>
    <property type="match status" value="1"/>
</dbReference>
<dbReference type="Pfam" id="PF03703">
    <property type="entry name" value="bPH_2"/>
    <property type="match status" value="3"/>
</dbReference>
<dbReference type="RefSeq" id="WP_209402764.1">
    <property type="nucleotide sequence ID" value="NZ_JAGIYQ010000002.1"/>
</dbReference>
<feature type="transmembrane region" description="Helical" evidence="1">
    <location>
        <begin position="221"/>
        <end position="248"/>
    </location>
</feature>
<reference evidence="3" key="1">
    <citation type="submission" date="2021-04" db="EMBL/GenBank/DDBJ databases">
        <title>Genome seq and assembly of Bacillus sp.</title>
        <authorList>
            <person name="Chhetri G."/>
        </authorList>
    </citation>
    <scope>NUCLEOTIDE SEQUENCE</scope>
    <source>
        <strain evidence="3">RG28</strain>
    </source>
</reference>
<dbReference type="InterPro" id="IPR005182">
    <property type="entry name" value="YdbS-like_PH"/>
</dbReference>
<evidence type="ECO:0000259" key="2">
    <source>
        <dbReference type="Pfam" id="PF03703"/>
    </source>
</evidence>
<evidence type="ECO:0000313" key="3">
    <source>
        <dbReference type="EMBL" id="MBP0724344.1"/>
    </source>
</evidence>
<feature type="transmembrane region" description="Helical" evidence="1">
    <location>
        <begin position="12"/>
        <end position="34"/>
    </location>
</feature>
<dbReference type="PANTHER" id="PTHR34473">
    <property type="entry name" value="UPF0699 TRANSMEMBRANE PROTEIN YDBS"/>
    <property type="match status" value="1"/>
</dbReference>
<keyword evidence="1" id="KW-0812">Transmembrane</keyword>
<feature type="transmembrane region" description="Helical" evidence="1">
    <location>
        <begin position="179"/>
        <end position="201"/>
    </location>
</feature>
<dbReference type="Proteomes" id="UP000682134">
    <property type="component" value="Unassembled WGS sequence"/>
</dbReference>
<gene>
    <name evidence="3" type="ORF">J5Y03_03985</name>
</gene>
<organism evidence="3 4">
    <name type="scientific">Gottfriedia endophytica</name>
    <dbReference type="NCBI Taxonomy" id="2820819"/>
    <lineage>
        <taxon>Bacteria</taxon>
        <taxon>Bacillati</taxon>
        <taxon>Bacillota</taxon>
        <taxon>Bacilli</taxon>
        <taxon>Bacillales</taxon>
        <taxon>Bacillaceae</taxon>
        <taxon>Gottfriedia</taxon>
    </lineage>
</organism>
<proteinExistence type="predicted"/>